<keyword evidence="10 13" id="KW-0408">Iron</keyword>
<keyword evidence="6 13" id="KW-0949">S-adenosyl-L-methionine</keyword>
<comment type="function">
    <text evidence="13">Catalyzes the conversion of dethiobiotin (DTB) to biotin by the insertion of a sulfur atom into dethiobiotin via a radical-based mechanism.</text>
</comment>
<comment type="cofactor">
    <cofactor evidence="14">
        <name>[2Fe-2S] cluster</name>
        <dbReference type="ChEBI" id="CHEBI:190135"/>
    </cofactor>
    <text evidence="14">Binds 1 [2Fe-2S] cluster. The cluster is coordinated with 3 cysteines and 1 arginine.</text>
</comment>
<comment type="cofactor">
    <cofactor evidence="13 14">
        <name>[4Fe-4S] cluster</name>
        <dbReference type="ChEBI" id="CHEBI:49883"/>
    </cofactor>
    <text evidence="13 14">Binds 1 [4Fe-4S] cluster. The cluster is coordinated with 3 cysteines and an exchangeable S-adenosyl-L-methionine.</text>
</comment>
<dbReference type="InterPro" id="IPR002684">
    <property type="entry name" value="Biotin_synth/BioAB"/>
</dbReference>
<evidence type="ECO:0000256" key="12">
    <source>
        <dbReference type="ARBA" id="ARBA00051157"/>
    </source>
</evidence>
<evidence type="ECO:0000256" key="6">
    <source>
        <dbReference type="ARBA" id="ARBA00022691"/>
    </source>
</evidence>
<evidence type="ECO:0000256" key="13">
    <source>
        <dbReference type="HAMAP-Rule" id="MF_01694"/>
    </source>
</evidence>
<reference evidence="16 17" key="1">
    <citation type="submission" date="2018-11" db="EMBL/GenBank/DDBJ databases">
        <title>Genomic Encyclopedia of Type Strains, Phase IV (KMG-IV): sequencing the most valuable type-strain genomes for metagenomic binning, comparative biology and taxonomic classification.</title>
        <authorList>
            <person name="Goeker M."/>
        </authorList>
    </citation>
    <scope>NUCLEOTIDE SEQUENCE [LARGE SCALE GENOMIC DNA]</scope>
    <source>
        <strain evidence="16 17">DSM 102936</strain>
    </source>
</reference>
<keyword evidence="9 13" id="KW-0093">Biotin biosynthesis</keyword>
<evidence type="ECO:0000256" key="2">
    <source>
        <dbReference type="ARBA" id="ARBA00010765"/>
    </source>
</evidence>
<dbReference type="Proteomes" id="UP000282654">
    <property type="component" value="Unassembled WGS sequence"/>
</dbReference>
<feature type="binding site" evidence="13 14">
    <location>
        <position position="71"/>
    </location>
    <ligand>
        <name>[4Fe-4S] cluster</name>
        <dbReference type="ChEBI" id="CHEBI:49883"/>
        <note>4Fe-4S-S-AdoMet</note>
    </ligand>
</feature>
<dbReference type="RefSeq" id="WP_123929501.1">
    <property type="nucleotide sequence ID" value="NZ_RKRE01000002.1"/>
</dbReference>
<evidence type="ECO:0000256" key="9">
    <source>
        <dbReference type="ARBA" id="ARBA00022756"/>
    </source>
</evidence>
<comment type="subunit">
    <text evidence="13">Homodimer.</text>
</comment>
<evidence type="ECO:0000256" key="14">
    <source>
        <dbReference type="PIRSR" id="PIRSR001619-1"/>
    </source>
</evidence>
<evidence type="ECO:0000256" key="10">
    <source>
        <dbReference type="ARBA" id="ARBA00023004"/>
    </source>
</evidence>
<dbReference type="AlphaFoldDB" id="A0A3N5APC6"/>
<organism evidence="16 17">
    <name type="scientific">Thermodesulfitimonas autotrophica</name>
    <dbReference type="NCBI Taxonomy" id="1894989"/>
    <lineage>
        <taxon>Bacteria</taxon>
        <taxon>Bacillati</taxon>
        <taxon>Bacillota</taxon>
        <taxon>Clostridia</taxon>
        <taxon>Thermoanaerobacterales</taxon>
        <taxon>Thermoanaerobacteraceae</taxon>
        <taxon>Thermodesulfitimonas</taxon>
    </lineage>
</organism>
<dbReference type="GO" id="GO:0005506">
    <property type="term" value="F:iron ion binding"/>
    <property type="evidence" value="ECO:0007669"/>
    <property type="project" value="UniProtKB-UniRule"/>
</dbReference>
<sequence>MNLLAQIAQITRLAEKVLKGATLTFEEACLLLATPDEVTPFLLGAADVIRKHFRGRKVDRCAIVNARSGRCPEDCRFCAQAARYPTQAPVYPLLPADEIRRRAQAVYAGGIRRFSLVTSGRDPGRDFDKILDLIRMLRQELPELQICASLGVLRPEEARALKKAGLSRYHHNLETAASFFPQICTTHRYADRVATILTAKEAGLEVCAGGIIGLGETPAQRAELAFALRDLDVPSVPVNILHPIPGTPLEAAPPLPPLEILRTLAVFRFILPCATIRYAGGREHNLRDTQALGLAGGVDGLITGDYLTTHGQGIPRDRTLIRDLGLET</sequence>
<dbReference type="PIRSF" id="PIRSF001619">
    <property type="entry name" value="Biotin_synth"/>
    <property type="match status" value="1"/>
</dbReference>
<dbReference type="Pfam" id="PF04055">
    <property type="entry name" value="Radical_SAM"/>
    <property type="match status" value="1"/>
</dbReference>
<keyword evidence="17" id="KW-1185">Reference proteome</keyword>
<comment type="pathway">
    <text evidence="1 13">Cofactor biosynthesis; biotin biosynthesis; biotin from 7,8-diaminononanoate: step 2/2.</text>
</comment>
<feature type="binding site" evidence="13 14">
    <location>
        <position position="147"/>
    </location>
    <ligand>
        <name>[2Fe-2S] cluster</name>
        <dbReference type="ChEBI" id="CHEBI:190135"/>
    </ligand>
</feature>
<dbReference type="CDD" id="cd01335">
    <property type="entry name" value="Radical_SAM"/>
    <property type="match status" value="1"/>
</dbReference>
<dbReference type="NCBIfam" id="TIGR00433">
    <property type="entry name" value="bioB"/>
    <property type="match status" value="1"/>
</dbReference>
<dbReference type="PANTHER" id="PTHR22976:SF2">
    <property type="entry name" value="BIOTIN SYNTHASE, MITOCHONDRIAL"/>
    <property type="match status" value="1"/>
</dbReference>
<dbReference type="GO" id="GO:0051539">
    <property type="term" value="F:4 iron, 4 sulfur cluster binding"/>
    <property type="evidence" value="ECO:0007669"/>
    <property type="project" value="UniProtKB-KW"/>
</dbReference>
<keyword evidence="8 13" id="KW-0479">Metal-binding</keyword>
<evidence type="ECO:0000313" key="17">
    <source>
        <dbReference type="Proteomes" id="UP000282654"/>
    </source>
</evidence>
<feature type="binding site" evidence="13 14">
    <location>
        <position position="75"/>
    </location>
    <ligand>
        <name>[4Fe-4S] cluster</name>
        <dbReference type="ChEBI" id="CHEBI:49883"/>
        <note>4Fe-4S-S-AdoMet</note>
    </ligand>
</feature>
<evidence type="ECO:0000256" key="1">
    <source>
        <dbReference type="ARBA" id="ARBA00004942"/>
    </source>
</evidence>
<comment type="cofactor">
    <cofactor evidence="13">
        <name>[2Fe-2S] cluster</name>
        <dbReference type="ChEBI" id="CHEBI:190135"/>
    </cofactor>
    <text evidence="13">Binds 1 [2Fe-2S] cluster. The cluster is coordinated with 3 cysteines and 1 arginine.</text>
</comment>
<evidence type="ECO:0000256" key="7">
    <source>
        <dbReference type="ARBA" id="ARBA00022714"/>
    </source>
</evidence>
<feature type="binding site" evidence="13 14">
    <location>
        <position position="115"/>
    </location>
    <ligand>
        <name>[2Fe-2S] cluster</name>
        <dbReference type="ChEBI" id="CHEBI:190135"/>
    </ligand>
</feature>
<gene>
    <name evidence="13" type="primary">bioB</name>
    <name evidence="16" type="ORF">EDD75_1221</name>
</gene>
<dbReference type="InterPro" id="IPR006638">
    <property type="entry name" value="Elp3/MiaA/NifB-like_rSAM"/>
</dbReference>
<dbReference type="GO" id="GO:0051537">
    <property type="term" value="F:2 iron, 2 sulfur cluster binding"/>
    <property type="evidence" value="ECO:0007669"/>
    <property type="project" value="UniProtKB-KW"/>
</dbReference>
<keyword evidence="7 13" id="KW-0001">2Fe-2S</keyword>
<evidence type="ECO:0000256" key="8">
    <source>
        <dbReference type="ARBA" id="ARBA00022723"/>
    </source>
</evidence>
<evidence type="ECO:0000313" key="16">
    <source>
        <dbReference type="EMBL" id="RPF46959.1"/>
    </source>
</evidence>
<dbReference type="InterPro" id="IPR024177">
    <property type="entry name" value="Biotin_synthase"/>
</dbReference>
<dbReference type="InterPro" id="IPR013785">
    <property type="entry name" value="Aldolase_TIM"/>
</dbReference>
<evidence type="ECO:0000259" key="15">
    <source>
        <dbReference type="PROSITE" id="PS51918"/>
    </source>
</evidence>
<evidence type="ECO:0000256" key="3">
    <source>
        <dbReference type="ARBA" id="ARBA00012236"/>
    </source>
</evidence>
<dbReference type="InterPro" id="IPR010722">
    <property type="entry name" value="BATS_dom"/>
</dbReference>
<protein>
    <recommendedName>
        <fullName evidence="3 13">Biotin synthase</fullName>
        <ecNumber evidence="3 13">2.8.1.6</ecNumber>
    </recommendedName>
</protein>
<comment type="catalytic activity">
    <reaction evidence="12 13">
        <text>(4R,5S)-dethiobiotin + (sulfur carrier)-SH + 2 reduced [2Fe-2S]-[ferredoxin] + 2 S-adenosyl-L-methionine = (sulfur carrier)-H + biotin + 2 5'-deoxyadenosine + 2 L-methionine + 2 oxidized [2Fe-2S]-[ferredoxin]</text>
        <dbReference type="Rhea" id="RHEA:22060"/>
        <dbReference type="Rhea" id="RHEA-COMP:10000"/>
        <dbReference type="Rhea" id="RHEA-COMP:10001"/>
        <dbReference type="Rhea" id="RHEA-COMP:14737"/>
        <dbReference type="Rhea" id="RHEA-COMP:14739"/>
        <dbReference type="ChEBI" id="CHEBI:17319"/>
        <dbReference type="ChEBI" id="CHEBI:29917"/>
        <dbReference type="ChEBI" id="CHEBI:33737"/>
        <dbReference type="ChEBI" id="CHEBI:33738"/>
        <dbReference type="ChEBI" id="CHEBI:57586"/>
        <dbReference type="ChEBI" id="CHEBI:57844"/>
        <dbReference type="ChEBI" id="CHEBI:59789"/>
        <dbReference type="ChEBI" id="CHEBI:64428"/>
        <dbReference type="ChEBI" id="CHEBI:149473"/>
        <dbReference type="EC" id="2.8.1.6"/>
    </reaction>
</comment>
<comment type="similarity">
    <text evidence="2 13">Belongs to the radical SAM superfamily. Biotin synthase family.</text>
</comment>
<dbReference type="SFLD" id="SFLDG01060">
    <property type="entry name" value="BATS_domain_containing"/>
    <property type="match status" value="1"/>
</dbReference>
<dbReference type="InterPro" id="IPR007197">
    <property type="entry name" value="rSAM"/>
</dbReference>
<keyword evidence="5 13" id="KW-0808">Transferase</keyword>
<dbReference type="SFLD" id="SFLDG01278">
    <property type="entry name" value="biotin_synthase_like"/>
    <property type="match status" value="1"/>
</dbReference>
<feature type="binding site" evidence="13 14">
    <location>
        <position position="78"/>
    </location>
    <ligand>
        <name>[4Fe-4S] cluster</name>
        <dbReference type="ChEBI" id="CHEBI:49883"/>
        <note>4Fe-4S-S-AdoMet</note>
    </ligand>
</feature>
<accession>A0A3N5APC6</accession>
<evidence type="ECO:0000256" key="4">
    <source>
        <dbReference type="ARBA" id="ARBA00022485"/>
    </source>
</evidence>
<dbReference type="SUPFAM" id="SSF102114">
    <property type="entry name" value="Radical SAM enzymes"/>
    <property type="match status" value="1"/>
</dbReference>
<evidence type="ECO:0000256" key="11">
    <source>
        <dbReference type="ARBA" id="ARBA00023014"/>
    </source>
</evidence>
<dbReference type="GO" id="GO:0009102">
    <property type="term" value="P:biotin biosynthetic process"/>
    <property type="evidence" value="ECO:0007669"/>
    <property type="project" value="UniProtKB-UniRule"/>
</dbReference>
<dbReference type="PANTHER" id="PTHR22976">
    <property type="entry name" value="BIOTIN SYNTHASE"/>
    <property type="match status" value="1"/>
</dbReference>
<evidence type="ECO:0000256" key="5">
    <source>
        <dbReference type="ARBA" id="ARBA00022679"/>
    </source>
</evidence>
<dbReference type="GO" id="GO:0004076">
    <property type="term" value="F:biotin synthase activity"/>
    <property type="evidence" value="ECO:0007669"/>
    <property type="project" value="UniProtKB-UniRule"/>
</dbReference>
<dbReference type="OrthoDB" id="9786826at2"/>
<feature type="domain" description="Radical SAM core" evidence="15">
    <location>
        <begin position="53"/>
        <end position="282"/>
    </location>
</feature>
<dbReference type="HAMAP" id="MF_01694">
    <property type="entry name" value="BioB"/>
    <property type="match status" value="1"/>
</dbReference>
<feature type="binding site" evidence="13 14">
    <location>
        <position position="277"/>
    </location>
    <ligand>
        <name>[2Fe-2S] cluster</name>
        <dbReference type="ChEBI" id="CHEBI:190135"/>
    </ligand>
</feature>
<dbReference type="PROSITE" id="PS51918">
    <property type="entry name" value="RADICAL_SAM"/>
    <property type="match status" value="1"/>
</dbReference>
<dbReference type="Pfam" id="PF06968">
    <property type="entry name" value="BATS"/>
    <property type="match status" value="1"/>
</dbReference>
<dbReference type="SMART" id="SM00876">
    <property type="entry name" value="BATS"/>
    <property type="match status" value="1"/>
</dbReference>
<dbReference type="Gene3D" id="3.20.20.70">
    <property type="entry name" value="Aldolase class I"/>
    <property type="match status" value="1"/>
</dbReference>
<proteinExistence type="inferred from homology"/>
<dbReference type="InterPro" id="IPR058240">
    <property type="entry name" value="rSAM_sf"/>
</dbReference>
<dbReference type="EMBL" id="RKRE01000002">
    <property type="protein sequence ID" value="RPF46959.1"/>
    <property type="molecule type" value="Genomic_DNA"/>
</dbReference>
<name>A0A3N5APC6_9THEO</name>
<dbReference type="UniPathway" id="UPA00078">
    <property type="reaction ID" value="UER00162"/>
</dbReference>
<keyword evidence="4 13" id="KW-0004">4Fe-4S</keyword>
<dbReference type="SFLD" id="SFLDS00029">
    <property type="entry name" value="Radical_SAM"/>
    <property type="match status" value="1"/>
</dbReference>
<comment type="caution">
    <text evidence="16">The sequence shown here is derived from an EMBL/GenBank/DDBJ whole genome shotgun (WGS) entry which is preliminary data.</text>
</comment>
<dbReference type="SMART" id="SM00729">
    <property type="entry name" value="Elp3"/>
    <property type="match status" value="1"/>
</dbReference>
<feature type="binding site" evidence="13 14">
    <location>
        <position position="207"/>
    </location>
    <ligand>
        <name>[2Fe-2S] cluster</name>
        <dbReference type="ChEBI" id="CHEBI:190135"/>
    </ligand>
</feature>
<dbReference type="EC" id="2.8.1.6" evidence="3 13"/>
<keyword evidence="11 13" id="KW-0411">Iron-sulfur</keyword>